<keyword evidence="6 14" id="KW-0732">Signal</keyword>
<feature type="domain" description="TonB-dependent receptor plug" evidence="16">
    <location>
        <begin position="111"/>
        <end position="219"/>
    </location>
</feature>
<evidence type="ECO:0000256" key="3">
    <source>
        <dbReference type="ARBA" id="ARBA00022452"/>
    </source>
</evidence>
<evidence type="ECO:0000256" key="9">
    <source>
        <dbReference type="ARBA" id="ARBA00023077"/>
    </source>
</evidence>
<organism evidence="17 18">
    <name type="scientific">Salinimicrobium catena</name>
    <dbReference type="NCBI Taxonomy" id="390640"/>
    <lineage>
        <taxon>Bacteria</taxon>
        <taxon>Pseudomonadati</taxon>
        <taxon>Bacteroidota</taxon>
        <taxon>Flavobacteriia</taxon>
        <taxon>Flavobacteriales</taxon>
        <taxon>Flavobacteriaceae</taxon>
        <taxon>Salinimicrobium</taxon>
    </lineage>
</organism>
<keyword evidence="9 13" id="KW-0798">TonB box</keyword>
<evidence type="ECO:0000259" key="16">
    <source>
        <dbReference type="Pfam" id="PF07715"/>
    </source>
</evidence>
<dbReference type="AlphaFoldDB" id="A0A1H5JHY5"/>
<evidence type="ECO:0000256" key="2">
    <source>
        <dbReference type="ARBA" id="ARBA00022448"/>
    </source>
</evidence>
<dbReference type="Pfam" id="PF13715">
    <property type="entry name" value="CarbopepD_reg_2"/>
    <property type="match status" value="1"/>
</dbReference>
<dbReference type="Pfam" id="PF00593">
    <property type="entry name" value="TonB_dep_Rec_b-barrel"/>
    <property type="match status" value="1"/>
</dbReference>
<dbReference type="Gene3D" id="2.40.170.20">
    <property type="entry name" value="TonB-dependent receptor, beta-barrel domain"/>
    <property type="match status" value="1"/>
</dbReference>
<feature type="signal peptide" evidence="14">
    <location>
        <begin position="1"/>
        <end position="19"/>
    </location>
</feature>
<dbReference type="EMBL" id="FNUG01000001">
    <property type="protein sequence ID" value="SEE52165.1"/>
    <property type="molecule type" value="Genomic_DNA"/>
</dbReference>
<feature type="domain" description="TonB-dependent receptor-like beta-barrel" evidence="15">
    <location>
        <begin position="303"/>
        <end position="727"/>
    </location>
</feature>
<keyword evidence="2 12" id="KW-0813">Transport</keyword>
<dbReference type="PANTHER" id="PTHR32552">
    <property type="entry name" value="FERRICHROME IRON RECEPTOR-RELATED"/>
    <property type="match status" value="1"/>
</dbReference>
<dbReference type="SUPFAM" id="SSF56935">
    <property type="entry name" value="Porins"/>
    <property type="match status" value="1"/>
</dbReference>
<keyword evidence="7" id="KW-0408">Iron</keyword>
<dbReference type="PROSITE" id="PS52016">
    <property type="entry name" value="TONB_DEPENDENT_REC_3"/>
    <property type="match status" value="1"/>
</dbReference>
<keyword evidence="4" id="KW-0410">Iron transport</keyword>
<dbReference type="Gene3D" id="2.60.40.1120">
    <property type="entry name" value="Carboxypeptidase-like, regulatory domain"/>
    <property type="match status" value="1"/>
</dbReference>
<dbReference type="InterPro" id="IPR036942">
    <property type="entry name" value="Beta-barrel_TonB_sf"/>
</dbReference>
<evidence type="ECO:0000256" key="6">
    <source>
        <dbReference type="ARBA" id="ARBA00022729"/>
    </source>
</evidence>
<evidence type="ECO:0000256" key="4">
    <source>
        <dbReference type="ARBA" id="ARBA00022496"/>
    </source>
</evidence>
<dbReference type="PANTHER" id="PTHR32552:SF68">
    <property type="entry name" value="FERRICHROME OUTER MEMBRANE TRANSPORTER_PHAGE RECEPTOR"/>
    <property type="match status" value="1"/>
</dbReference>
<sequence>MKNLFLIATILLGSFNLVAQQYQVSGKVTDGEIPLTTAIVRVEGASQGTQTNSQGEYSLSLEAGKYVLIFSNGNQKRIPIDLSRNMILDVDMSDAAEELEEVFLSAVRVTADSPITYSNLSNEEIEDRNLGQDIPSLMQYMPGVVTTSDAGAGIGYSSIRVRGTESRGVNVTINGVPYNDAESQGTFWVNLGDFASSVENLQLQRGVGTSTNGAGAFGASINVLTDRYKVEPSAEISNSFGSYNTRKHTVKFSSGLFKDHWEFAGRASVIKSDGYIDRASSDLKSYFFQGTYVDGGTLVKALTFGGSEVTYQAWDGIDADQLQEDRRFNPAGAYIDDAGNLQFYENHVDDYKQDHYQLLWNQSYGSNWSSNMALHYTYGRGFYESYRADEDLAAYGLQNFTANGEEITESDLVTRKWLVNDFYGTTFNVQYEEDNLKVIAGGAWNNYLGDHFGEIVYTRFARSSSPLQRYYDNQSQKSDFNVFGKATVAISENFSLYGDLQLRRLHYEVDGVEEEETPFFVDDRFTFFNPKAGMTYEISDANQLYFSFARAHREPNRSDYENGNPEPEELNDYELGWRFKTQAVQINTNLYYMDYQNQLVLTGELNDVGAPIRRNSGSSYRAGLEVDAAVKFSDKFTWRPNVAISRNKNDEWFANWDGELRSFGKTDISYSPEVVASNILEFRPVENLELKLLSKYVGEQYMSNLENEAALLEDYFINDFNIQYTWKDAPLFEEIVFTGLVNNIFDEEYVSNGYYYTYDWEGVTYEGAGYYPQATRNFLAGVTLRF</sequence>
<name>A0A1H5JHY5_9FLAO</name>
<accession>A0A1H5JHY5</accession>
<comment type="subcellular location">
    <subcellularLocation>
        <location evidence="1 12">Cell outer membrane</location>
        <topology evidence="1 12">Multi-pass membrane protein</topology>
    </subcellularLocation>
</comment>
<evidence type="ECO:0000256" key="8">
    <source>
        <dbReference type="ARBA" id="ARBA00023065"/>
    </source>
</evidence>
<evidence type="ECO:0000256" key="1">
    <source>
        <dbReference type="ARBA" id="ARBA00004571"/>
    </source>
</evidence>
<evidence type="ECO:0000313" key="18">
    <source>
        <dbReference type="Proteomes" id="UP000199448"/>
    </source>
</evidence>
<evidence type="ECO:0000256" key="11">
    <source>
        <dbReference type="ARBA" id="ARBA00023237"/>
    </source>
</evidence>
<evidence type="ECO:0000256" key="10">
    <source>
        <dbReference type="ARBA" id="ARBA00023136"/>
    </source>
</evidence>
<dbReference type="InterPro" id="IPR039426">
    <property type="entry name" value="TonB-dep_rcpt-like"/>
</dbReference>
<evidence type="ECO:0000256" key="13">
    <source>
        <dbReference type="RuleBase" id="RU003357"/>
    </source>
</evidence>
<keyword evidence="3 12" id="KW-1134">Transmembrane beta strand</keyword>
<dbReference type="STRING" id="390640.SAMN04488034_101743"/>
<comment type="similarity">
    <text evidence="12 13">Belongs to the TonB-dependent receptor family.</text>
</comment>
<dbReference type="InterPro" id="IPR037066">
    <property type="entry name" value="Plug_dom_sf"/>
</dbReference>
<keyword evidence="5 12" id="KW-0812">Transmembrane</keyword>
<dbReference type="SUPFAM" id="SSF49464">
    <property type="entry name" value="Carboxypeptidase regulatory domain-like"/>
    <property type="match status" value="1"/>
</dbReference>
<dbReference type="RefSeq" id="WP_093111815.1">
    <property type="nucleotide sequence ID" value="NZ_FNGG01000001.1"/>
</dbReference>
<dbReference type="Gene3D" id="2.170.130.10">
    <property type="entry name" value="TonB-dependent receptor, plug domain"/>
    <property type="match status" value="1"/>
</dbReference>
<proteinExistence type="inferred from homology"/>
<evidence type="ECO:0000259" key="15">
    <source>
        <dbReference type="Pfam" id="PF00593"/>
    </source>
</evidence>
<dbReference type="InterPro" id="IPR008969">
    <property type="entry name" value="CarboxyPept-like_regulatory"/>
</dbReference>
<keyword evidence="10 12" id="KW-0472">Membrane</keyword>
<dbReference type="GO" id="GO:0015344">
    <property type="term" value="F:siderophore uptake transmembrane transporter activity"/>
    <property type="evidence" value="ECO:0007669"/>
    <property type="project" value="TreeGrafter"/>
</dbReference>
<evidence type="ECO:0000313" key="17">
    <source>
        <dbReference type="EMBL" id="SEE52165.1"/>
    </source>
</evidence>
<dbReference type="InterPro" id="IPR000531">
    <property type="entry name" value="Beta-barrel_TonB"/>
</dbReference>
<dbReference type="Proteomes" id="UP000199448">
    <property type="component" value="Unassembled WGS sequence"/>
</dbReference>
<dbReference type="GO" id="GO:0009279">
    <property type="term" value="C:cell outer membrane"/>
    <property type="evidence" value="ECO:0007669"/>
    <property type="project" value="UniProtKB-SubCell"/>
</dbReference>
<reference evidence="17 18" key="1">
    <citation type="submission" date="2016-10" db="EMBL/GenBank/DDBJ databases">
        <authorList>
            <person name="de Groot N.N."/>
        </authorList>
    </citation>
    <scope>NUCLEOTIDE SEQUENCE [LARGE SCALE GENOMIC DNA]</scope>
    <source>
        <strain evidence="17 18">DSM 23553</strain>
    </source>
</reference>
<dbReference type="Pfam" id="PF07715">
    <property type="entry name" value="Plug"/>
    <property type="match status" value="1"/>
</dbReference>
<evidence type="ECO:0000256" key="14">
    <source>
        <dbReference type="SAM" id="SignalP"/>
    </source>
</evidence>
<keyword evidence="11 12" id="KW-0998">Cell outer membrane</keyword>
<keyword evidence="18" id="KW-1185">Reference proteome</keyword>
<gene>
    <name evidence="17" type="ORF">SAMN04488034_101743</name>
</gene>
<keyword evidence="8" id="KW-0406">Ion transport</keyword>
<evidence type="ECO:0000256" key="7">
    <source>
        <dbReference type="ARBA" id="ARBA00023004"/>
    </source>
</evidence>
<dbReference type="InterPro" id="IPR012910">
    <property type="entry name" value="Plug_dom"/>
</dbReference>
<evidence type="ECO:0000256" key="5">
    <source>
        <dbReference type="ARBA" id="ARBA00022692"/>
    </source>
</evidence>
<protein>
    <submittedName>
        <fullName evidence="17">Iron complex outermembrane recepter protein</fullName>
    </submittedName>
</protein>
<dbReference type="OrthoDB" id="9761152at2"/>
<evidence type="ECO:0000256" key="12">
    <source>
        <dbReference type="PROSITE-ProRule" id="PRU01360"/>
    </source>
</evidence>
<feature type="chain" id="PRO_5011564739" evidence="14">
    <location>
        <begin position="20"/>
        <end position="786"/>
    </location>
</feature>